<dbReference type="EMBL" id="CP034562">
    <property type="protein sequence ID" value="AZQ62911.1"/>
    <property type="molecule type" value="Genomic_DNA"/>
</dbReference>
<dbReference type="Pfam" id="PF07228">
    <property type="entry name" value="SpoIIE"/>
    <property type="match status" value="1"/>
</dbReference>
<name>A0A3Q9FPG4_9BACT</name>
<dbReference type="PANTHER" id="PTHR43156">
    <property type="entry name" value="STAGE II SPORULATION PROTEIN E-RELATED"/>
    <property type="match status" value="1"/>
</dbReference>
<feature type="domain" description="GAF" evidence="3">
    <location>
        <begin position="218"/>
        <end position="371"/>
    </location>
</feature>
<dbReference type="PANTHER" id="PTHR43156:SF9">
    <property type="entry name" value="HAMP DOMAIN-CONTAINING PROTEIN"/>
    <property type="match status" value="1"/>
</dbReference>
<dbReference type="InterPro" id="IPR029016">
    <property type="entry name" value="GAF-like_dom_sf"/>
</dbReference>
<feature type="domain" description="GAF" evidence="3">
    <location>
        <begin position="410"/>
        <end position="563"/>
    </location>
</feature>
<dbReference type="Proteomes" id="UP000267268">
    <property type="component" value="Chromosome 1"/>
</dbReference>
<proteinExistence type="predicted"/>
<dbReference type="Gene3D" id="3.60.40.10">
    <property type="entry name" value="PPM-type phosphatase domain"/>
    <property type="match status" value="1"/>
</dbReference>
<dbReference type="OrthoDB" id="1119265at2"/>
<keyword evidence="5" id="KW-1185">Reference proteome</keyword>
<dbReference type="SUPFAM" id="SSF55781">
    <property type="entry name" value="GAF domain-like"/>
    <property type="match status" value="4"/>
</dbReference>
<dbReference type="InterPro" id="IPR003018">
    <property type="entry name" value="GAF"/>
</dbReference>
<evidence type="ECO:0000313" key="4">
    <source>
        <dbReference type="EMBL" id="AZQ62911.1"/>
    </source>
</evidence>
<sequence>MKTGYLDQALSIYQNLTRELTFKGLSTKILSTVTSMSIVERASIIIKSGDDFVLKAYQVRTDNDVVFSESNRIAFDDDLPLGILSQIKESKSTVFVDVAKGNQTVSSDLYVKLNSPTYLNFIPLWNDDIIVGFLMLEQFQNLNSTPESIKFLQLLAPQMAILLQNAVALESYKKLSTAAVERKEEVTQKDPEEDNSSINKSDLKVLGDIGQIIATSHTIESMIQTVYQKINKLIDAQTLDIGIYNEEKGLLEFPSSYEDGEKLPFNTCAIKEGNRLATICFNESRIIHINNFDEEIRDIIPSYEVTAPRVGKKVKSIIYVPVIDKNKVIGVMTVQSGLENAYNPSDIYLVRNISSYIAIAIDNINLSKSSKEQEETHSLITKMNEEKLSKAYTTLKSLGEIGQDITSNLSIERISDTAYESLNSLIDAPLFSIGIYNKDRGVIEVSTNIEHGEKLPPKTILLTDNTKLSVQCFKTLKEIIINDVVSEYSTFIPNVKLPYDDVAKMPQSLIYLPLIGKEGTLGFITVQSYKPHAFLESDLNVLRNIAIYIGIALDNALTYEGLEEIVTDRTAELQQQKQEVEANRDEIQQSYKNVQLLSDIGVTLSSSLSVDGVIETVYKNVHSLMDATTFGIGIYKHRKQQIEFRGAMEKGEKLPFFIHEMSDKTKLSSIALIENKDIVISDITTEIYDYIDTNEEIKTIGEMPYSIIYLPLRTKEKLIGVITVQSFEKNSYSELQVNLLKNIAVLSAIAIDNAVSYEKIERQKEELQSTSQKITSSIKYAKQIQSAILPNRTVIRNLLPDSFIFHKPKDIVSGDFFWFHQEGNRTFIATVDCNNNGVPGAMMSIIGTSLFREIVEIQGIVSPDEIIELMNQRISIHLSPKTQEKENAIDISLCVIDKDANVMEFAGANTSLVRIANDKFYFIKGTPVSISSTSDNSTKFKKHTFDLNDDATYYMYTDGYAQQIGGEDKKEYSNDQFLKLLNDNYKSEKSNQRTAIRRAFNDWMENELVQTDDVLVLGFSPKG</sequence>
<dbReference type="InterPro" id="IPR001932">
    <property type="entry name" value="PPM-type_phosphatase-like_dom"/>
</dbReference>
<dbReference type="RefSeq" id="WP_126614884.1">
    <property type="nucleotide sequence ID" value="NZ_CP034562.1"/>
</dbReference>
<dbReference type="GO" id="GO:0016791">
    <property type="term" value="F:phosphatase activity"/>
    <property type="evidence" value="ECO:0007669"/>
    <property type="project" value="TreeGrafter"/>
</dbReference>
<feature type="domain" description="GAF" evidence="3">
    <location>
        <begin position="21"/>
        <end position="173"/>
    </location>
</feature>
<dbReference type="Gene3D" id="3.30.450.40">
    <property type="match status" value="4"/>
</dbReference>
<keyword evidence="1" id="KW-0378">Hydrolase</keyword>
<evidence type="ECO:0000256" key="2">
    <source>
        <dbReference type="SAM" id="Coils"/>
    </source>
</evidence>
<feature type="coiled-coil region" evidence="2">
    <location>
        <begin position="559"/>
        <end position="597"/>
    </location>
</feature>
<dbReference type="SMART" id="SM00065">
    <property type="entry name" value="GAF"/>
    <property type="match status" value="4"/>
</dbReference>
<evidence type="ECO:0000259" key="3">
    <source>
        <dbReference type="SMART" id="SM00065"/>
    </source>
</evidence>
<accession>A0A3Q9FPG4</accession>
<keyword evidence="2" id="KW-0175">Coiled coil</keyword>
<organism evidence="4 5">
    <name type="scientific">Flammeovirga pectinis</name>
    <dbReference type="NCBI Taxonomy" id="2494373"/>
    <lineage>
        <taxon>Bacteria</taxon>
        <taxon>Pseudomonadati</taxon>
        <taxon>Bacteroidota</taxon>
        <taxon>Cytophagia</taxon>
        <taxon>Cytophagales</taxon>
        <taxon>Flammeovirgaceae</taxon>
        <taxon>Flammeovirga</taxon>
    </lineage>
</organism>
<dbReference type="KEGG" id="fll:EI427_11885"/>
<feature type="domain" description="GAF" evidence="3">
    <location>
        <begin position="609"/>
        <end position="761"/>
    </location>
</feature>
<evidence type="ECO:0000256" key="1">
    <source>
        <dbReference type="ARBA" id="ARBA00022801"/>
    </source>
</evidence>
<dbReference type="InterPro" id="IPR052016">
    <property type="entry name" value="Bact_Sigma-Reg"/>
</dbReference>
<dbReference type="AlphaFoldDB" id="A0A3Q9FPG4"/>
<protein>
    <recommendedName>
        <fullName evidence="3">GAF domain-containing protein</fullName>
    </recommendedName>
</protein>
<evidence type="ECO:0000313" key="5">
    <source>
        <dbReference type="Proteomes" id="UP000267268"/>
    </source>
</evidence>
<dbReference type="Pfam" id="PF13185">
    <property type="entry name" value="GAF_2"/>
    <property type="match status" value="3"/>
</dbReference>
<gene>
    <name evidence="4" type="ORF">EI427_11885</name>
</gene>
<reference evidence="4 5" key="1">
    <citation type="submission" date="2018-12" db="EMBL/GenBank/DDBJ databases">
        <title>Flammeovirga pectinis sp. nov., isolated from the gut of the Korean scallop, Patinopecten yessoensis.</title>
        <authorList>
            <person name="Bae J.-W."/>
            <person name="Jeong Y.-S."/>
            <person name="Kang W."/>
        </authorList>
    </citation>
    <scope>NUCLEOTIDE SEQUENCE [LARGE SCALE GENOMIC DNA]</scope>
    <source>
        <strain evidence="4 5">L12M1</strain>
    </source>
</reference>
<dbReference type="InterPro" id="IPR036457">
    <property type="entry name" value="PPM-type-like_dom_sf"/>
</dbReference>